<evidence type="ECO:0000256" key="1">
    <source>
        <dbReference type="ARBA" id="ARBA00000971"/>
    </source>
</evidence>
<dbReference type="Gene3D" id="2.40.100.10">
    <property type="entry name" value="Cyclophilin-like"/>
    <property type="match status" value="1"/>
</dbReference>
<feature type="domain" description="PPIase cyclophilin-type" evidence="5">
    <location>
        <begin position="88"/>
        <end position="249"/>
    </location>
</feature>
<comment type="function">
    <text evidence="4">PPIases accelerate the folding of proteins. It catalyzes the cis-trans isomerization of proline imidic peptide bonds in oligopeptides.</text>
</comment>
<evidence type="ECO:0000256" key="2">
    <source>
        <dbReference type="ARBA" id="ARBA00023110"/>
    </source>
</evidence>
<evidence type="ECO:0000313" key="6">
    <source>
        <dbReference type="EMBL" id="KAK9767687.1"/>
    </source>
</evidence>
<keyword evidence="7" id="KW-1185">Reference proteome</keyword>
<protein>
    <recommendedName>
        <fullName evidence="4">Peptidyl-prolyl cis-trans isomerase</fullName>
        <shortName evidence="4">PPIase</shortName>
        <ecNumber evidence="4">5.2.1.8</ecNumber>
    </recommendedName>
</protein>
<dbReference type="InterPro" id="IPR002130">
    <property type="entry name" value="Cyclophilin-type_PPIase_dom"/>
</dbReference>
<dbReference type="Pfam" id="PF00160">
    <property type="entry name" value="Pro_isomerase"/>
    <property type="match status" value="1"/>
</dbReference>
<keyword evidence="3 4" id="KW-0413">Isomerase</keyword>
<dbReference type="PROSITE" id="PS50072">
    <property type="entry name" value="CSA_PPIASE_2"/>
    <property type="match status" value="1"/>
</dbReference>
<comment type="catalytic activity">
    <reaction evidence="1 4">
        <text>[protein]-peptidylproline (omega=180) = [protein]-peptidylproline (omega=0)</text>
        <dbReference type="Rhea" id="RHEA:16237"/>
        <dbReference type="Rhea" id="RHEA-COMP:10747"/>
        <dbReference type="Rhea" id="RHEA-COMP:10748"/>
        <dbReference type="ChEBI" id="CHEBI:83833"/>
        <dbReference type="ChEBI" id="CHEBI:83834"/>
        <dbReference type="EC" id="5.2.1.8"/>
    </reaction>
</comment>
<sequence>MPPKNSETVRIFLNIVIGDQEEHALLVGNYERTLEFVNTDGRAYGLPEIKSLDELDEEQKEMTKELYESNPTFSSKGPIQLSKPKDLPGGRLVLELFNKDCPKTSENFRCLCTGERGISKSTKKPLHYEGSKFFRIVPDFIVQGGDFTRGDGSGGDSIYNSKFSDEPAGLKKKFDKKGLLGMANSGKNSNTSQFFLTLTDDAKKLAKMNGKHVLFGQVVEGLEVLDAINSVESKSDAPTTDIMIVSCGEVSV</sequence>
<evidence type="ECO:0000256" key="4">
    <source>
        <dbReference type="RuleBase" id="RU363019"/>
    </source>
</evidence>
<dbReference type="EC" id="5.2.1.8" evidence="4"/>
<dbReference type="PRINTS" id="PR00153">
    <property type="entry name" value="CSAPPISMRASE"/>
</dbReference>
<accession>A0ABR2X1N8</accession>
<evidence type="ECO:0000256" key="3">
    <source>
        <dbReference type="ARBA" id="ARBA00023235"/>
    </source>
</evidence>
<dbReference type="EMBL" id="JASJQH010000061">
    <property type="protein sequence ID" value="KAK9767687.1"/>
    <property type="molecule type" value="Genomic_DNA"/>
</dbReference>
<dbReference type="Proteomes" id="UP001479436">
    <property type="component" value="Unassembled WGS sequence"/>
</dbReference>
<reference evidence="6 7" key="1">
    <citation type="submission" date="2023-04" db="EMBL/GenBank/DDBJ databases">
        <title>Genome of Basidiobolus ranarum AG-B5.</title>
        <authorList>
            <person name="Stajich J.E."/>
            <person name="Carter-House D."/>
            <person name="Gryganskyi A."/>
        </authorList>
    </citation>
    <scope>NUCLEOTIDE SEQUENCE [LARGE SCALE GENOMIC DNA]</scope>
    <source>
        <strain evidence="6 7">AG-B5</strain>
    </source>
</reference>
<dbReference type="PANTHER" id="PTHR11071">
    <property type="entry name" value="PEPTIDYL-PROLYL CIS-TRANS ISOMERASE"/>
    <property type="match status" value="1"/>
</dbReference>
<evidence type="ECO:0000259" key="5">
    <source>
        <dbReference type="PROSITE" id="PS50072"/>
    </source>
</evidence>
<dbReference type="SUPFAM" id="SSF50891">
    <property type="entry name" value="Cyclophilin-like"/>
    <property type="match status" value="1"/>
</dbReference>
<dbReference type="PANTHER" id="PTHR11071:SF561">
    <property type="entry name" value="PEPTIDYL-PROLYL CIS-TRANS ISOMERASE D-RELATED"/>
    <property type="match status" value="1"/>
</dbReference>
<name>A0ABR2X1N8_9FUNG</name>
<proteinExistence type="inferred from homology"/>
<comment type="similarity">
    <text evidence="4">Belongs to the cyclophilin-type PPIase family.</text>
</comment>
<comment type="caution">
    <text evidence="6">The sequence shown here is derived from an EMBL/GenBank/DDBJ whole genome shotgun (WGS) entry which is preliminary data.</text>
</comment>
<gene>
    <name evidence="6" type="ORF">K7432_002326</name>
</gene>
<dbReference type="InterPro" id="IPR029000">
    <property type="entry name" value="Cyclophilin-like_dom_sf"/>
</dbReference>
<evidence type="ECO:0000313" key="7">
    <source>
        <dbReference type="Proteomes" id="UP001479436"/>
    </source>
</evidence>
<keyword evidence="2 4" id="KW-0697">Rotamase</keyword>
<organism evidence="6 7">
    <name type="scientific">Basidiobolus ranarum</name>
    <dbReference type="NCBI Taxonomy" id="34480"/>
    <lineage>
        <taxon>Eukaryota</taxon>
        <taxon>Fungi</taxon>
        <taxon>Fungi incertae sedis</taxon>
        <taxon>Zoopagomycota</taxon>
        <taxon>Entomophthoromycotina</taxon>
        <taxon>Basidiobolomycetes</taxon>
        <taxon>Basidiobolales</taxon>
        <taxon>Basidiobolaceae</taxon>
        <taxon>Basidiobolus</taxon>
    </lineage>
</organism>